<keyword evidence="1" id="KW-0472">Membrane</keyword>
<evidence type="ECO:0000313" key="2">
    <source>
        <dbReference type="EMBL" id="NIH53742.1"/>
    </source>
</evidence>
<reference evidence="2 3" key="1">
    <citation type="submission" date="2020-02" db="EMBL/GenBank/DDBJ databases">
        <title>Sequencing the genomes of 1000 actinobacteria strains.</title>
        <authorList>
            <person name="Klenk H.-P."/>
        </authorList>
    </citation>
    <scope>NUCLEOTIDE SEQUENCE [LARGE SCALE GENOMIC DNA]</scope>
    <source>
        <strain evidence="2 3">DSM 27960</strain>
    </source>
</reference>
<keyword evidence="3" id="KW-1185">Reference proteome</keyword>
<dbReference type="Proteomes" id="UP000541033">
    <property type="component" value="Unassembled WGS sequence"/>
</dbReference>
<sequence length="107" mass="11868">MSENEPSIEVTLSDIFRQGQETQHRVTRLESVVTDLVVVNKRLNDHAGRLRDAERKIAVQALDSVDAQAAQEEIAKLWAAVHRMSWMPLLGMAVITAAGGAFISRLM</sequence>
<keyword evidence="1" id="KW-1133">Transmembrane helix</keyword>
<keyword evidence="1" id="KW-0812">Transmembrane</keyword>
<comment type="caution">
    <text evidence="2">The sequence shown here is derived from an EMBL/GenBank/DDBJ whole genome shotgun (WGS) entry which is preliminary data.</text>
</comment>
<dbReference type="EMBL" id="JAAMOX010000001">
    <property type="protein sequence ID" value="NIH53742.1"/>
    <property type="molecule type" value="Genomic_DNA"/>
</dbReference>
<proteinExistence type="predicted"/>
<gene>
    <name evidence="2" type="ORF">FHX76_001610</name>
</gene>
<feature type="transmembrane region" description="Helical" evidence="1">
    <location>
        <begin position="86"/>
        <end position="104"/>
    </location>
</feature>
<protein>
    <submittedName>
        <fullName evidence="2">Putative membrane protein</fullName>
    </submittedName>
</protein>
<accession>A0A7X5R1F6</accession>
<evidence type="ECO:0000313" key="3">
    <source>
        <dbReference type="Proteomes" id="UP000541033"/>
    </source>
</evidence>
<evidence type="ECO:0000256" key="1">
    <source>
        <dbReference type="SAM" id="Phobius"/>
    </source>
</evidence>
<dbReference type="AlphaFoldDB" id="A0A7X5R1F6"/>
<name>A0A7X5R1F6_9MICO</name>
<dbReference type="RefSeq" id="WP_167149601.1">
    <property type="nucleotide sequence ID" value="NZ_JAAMOX010000001.1"/>
</dbReference>
<organism evidence="2 3">
    <name type="scientific">Lysinibacter cavernae</name>
    <dbReference type="NCBI Taxonomy" id="1640652"/>
    <lineage>
        <taxon>Bacteria</taxon>
        <taxon>Bacillati</taxon>
        <taxon>Actinomycetota</taxon>
        <taxon>Actinomycetes</taxon>
        <taxon>Micrococcales</taxon>
        <taxon>Microbacteriaceae</taxon>
        <taxon>Lysinibacter</taxon>
    </lineage>
</organism>